<evidence type="ECO:0000256" key="12">
    <source>
        <dbReference type="SAM" id="Phobius"/>
    </source>
</evidence>
<evidence type="ECO:0000256" key="1">
    <source>
        <dbReference type="ARBA" id="ARBA00004304"/>
    </source>
</evidence>
<evidence type="ECO:0000256" key="8">
    <source>
        <dbReference type="ARBA" id="ARBA00023065"/>
    </source>
</evidence>
<dbReference type="AlphaFoldDB" id="C5HYI6"/>
<dbReference type="GO" id="GO:0015078">
    <property type="term" value="F:proton transmembrane transporter activity"/>
    <property type="evidence" value="ECO:0007669"/>
    <property type="project" value="InterPro"/>
</dbReference>
<keyword evidence="4 11" id="KW-0138">CF(0)</keyword>
<dbReference type="InterPro" id="IPR001421">
    <property type="entry name" value="ATP8_metazoa"/>
</dbReference>
<gene>
    <name evidence="13" type="primary">ATP8</name>
</gene>
<dbReference type="GO" id="GO:0045259">
    <property type="term" value="C:proton-transporting ATP synthase complex"/>
    <property type="evidence" value="ECO:0007669"/>
    <property type="project" value="UniProtKB-KW"/>
</dbReference>
<keyword evidence="7 12" id="KW-1133">Transmembrane helix</keyword>
<keyword evidence="8 11" id="KW-0406">Ion transport</keyword>
<name>C5HYI6_9BILA</name>
<dbReference type="GO" id="GO:0031966">
    <property type="term" value="C:mitochondrial membrane"/>
    <property type="evidence" value="ECO:0007669"/>
    <property type="project" value="UniProtKB-SubCell"/>
</dbReference>
<dbReference type="RefSeq" id="YP_002970736.1">
    <property type="nucleotide sequence ID" value="NC_012821.1"/>
</dbReference>
<reference evidence="13" key="1">
    <citation type="journal article" date="2009" name="Gene">
        <title>The complete mitochondrial genome of Cephalothrix simula (Iwata) (Nemertea: Palaeonemertea).</title>
        <authorList>
            <person name="Chen H.X."/>
            <person name="Sundberg P."/>
            <person name="Norenburg J.L."/>
            <person name="Sun S.C."/>
        </authorList>
    </citation>
    <scope>NUCLEOTIDE SEQUENCE</scope>
</reference>
<evidence type="ECO:0000256" key="2">
    <source>
        <dbReference type="ARBA" id="ARBA00008892"/>
    </source>
</evidence>
<comment type="similarity">
    <text evidence="2 11">Belongs to the ATPase protein 8 family.</text>
</comment>
<organism evidence="13">
    <name type="scientific">Cephalothrix simula</name>
    <dbReference type="NCBI Taxonomy" id="187810"/>
    <lineage>
        <taxon>Eukaryota</taxon>
        <taxon>Metazoa</taxon>
        <taxon>Spiralia</taxon>
        <taxon>Lophotrochozoa</taxon>
        <taxon>Nemertea</taxon>
        <taxon>Palaeonemertea</taxon>
        <taxon>Archinemertea</taxon>
        <taxon>Cephalotrichidae</taxon>
        <taxon>Cephalothrix</taxon>
    </lineage>
</organism>
<dbReference type="CTD" id="4509"/>
<evidence type="ECO:0000256" key="7">
    <source>
        <dbReference type="ARBA" id="ARBA00022989"/>
    </source>
</evidence>
<keyword evidence="10 12" id="KW-0472">Membrane</keyword>
<evidence type="ECO:0000256" key="3">
    <source>
        <dbReference type="ARBA" id="ARBA00022448"/>
    </source>
</evidence>
<dbReference type="GO" id="GO:0015986">
    <property type="term" value="P:proton motive force-driven ATP synthesis"/>
    <property type="evidence" value="ECO:0007669"/>
    <property type="project" value="InterPro"/>
</dbReference>
<evidence type="ECO:0000256" key="5">
    <source>
        <dbReference type="ARBA" id="ARBA00022692"/>
    </source>
</evidence>
<protein>
    <recommendedName>
        <fullName evidence="11">ATP synthase complex subunit 8</fullName>
    </recommendedName>
</protein>
<evidence type="ECO:0000256" key="4">
    <source>
        <dbReference type="ARBA" id="ARBA00022547"/>
    </source>
</evidence>
<keyword evidence="9 11" id="KW-0496">Mitochondrion</keyword>
<evidence type="ECO:0000256" key="11">
    <source>
        <dbReference type="RuleBase" id="RU003661"/>
    </source>
</evidence>
<evidence type="ECO:0000256" key="10">
    <source>
        <dbReference type="ARBA" id="ARBA00023136"/>
    </source>
</evidence>
<dbReference type="Pfam" id="PF00895">
    <property type="entry name" value="ATP-synt_8"/>
    <property type="match status" value="1"/>
</dbReference>
<feature type="transmembrane region" description="Helical" evidence="12">
    <location>
        <begin position="9"/>
        <end position="30"/>
    </location>
</feature>
<comment type="subcellular location">
    <subcellularLocation>
        <location evidence="1 11">Mitochondrion membrane</location>
        <topology evidence="1 11">Single-pass membrane protein</topology>
    </subcellularLocation>
</comment>
<geneLocation type="mitochondrion" evidence="13"/>
<keyword evidence="5 11" id="KW-0812">Transmembrane</keyword>
<dbReference type="EMBL" id="FJ594739">
    <property type="protein sequence ID" value="ACL27418.1"/>
    <property type="molecule type" value="Genomic_DNA"/>
</dbReference>
<evidence type="ECO:0000256" key="6">
    <source>
        <dbReference type="ARBA" id="ARBA00022781"/>
    </source>
</evidence>
<keyword evidence="3 11" id="KW-0813">Transport</keyword>
<evidence type="ECO:0000313" key="13">
    <source>
        <dbReference type="EMBL" id="ACL27418.1"/>
    </source>
</evidence>
<accession>C5HYI6</accession>
<sequence length="52" mass="6690">MPQLAPIDWVLLFCFFWFILFLVFISIWWLNYNYFSFDSYKKTFFVDNVWMW</sequence>
<evidence type="ECO:0000256" key="9">
    <source>
        <dbReference type="ARBA" id="ARBA00023128"/>
    </source>
</evidence>
<dbReference type="GeneID" id="7996419"/>
<keyword evidence="6 11" id="KW-0375">Hydrogen ion transport</keyword>
<proteinExistence type="inferred from homology"/>